<evidence type="ECO:0000259" key="2">
    <source>
        <dbReference type="Pfam" id="PF04233"/>
    </source>
</evidence>
<dbReference type="RefSeq" id="WP_375796891.1">
    <property type="nucleotide sequence ID" value="NZ_NTHN02000002.1"/>
</dbReference>
<organism evidence="3 4">
    <name type="scientific">Alloyangia mangrovi</name>
    <dbReference type="NCBI Taxonomy" id="1779329"/>
    <lineage>
        <taxon>Bacteria</taxon>
        <taxon>Pseudomonadati</taxon>
        <taxon>Pseudomonadota</taxon>
        <taxon>Alphaproteobacteria</taxon>
        <taxon>Rhodobacterales</taxon>
        <taxon>Roseobacteraceae</taxon>
        <taxon>Alloyangia</taxon>
    </lineage>
</organism>
<evidence type="ECO:0000256" key="1">
    <source>
        <dbReference type="SAM" id="MobiDB-lite"/>
    </source>
</evidence>
<dbReference type="Pfam" id="PF04233">
    <property type="entry name" value="Phage_Mu_F"/>
    <property type="match status" value="1"/>
</dbReference>
<keyword evidence="4" id="KW-1185">Reference proteome</keyword>
<feature type="region of interest" description="Disordered" evidence="1">
    <location>
        <begin position="1"/>
        <end position="22"/>
    </location>
</feature>
<accession>A0ABT2KFH2</accession>
<comment type="caution">
    <text evidence="3">The sequence shown here is derived from an EMBL/GenBank/DDBJ whole genome shotgun (WGS) entry which is preliminary data.</text>
</comment>
<protein>
    <recommendedName>
        <fullName evidence="2">Phage head morphogenesis domain-containing protein</fullName>
    </recommendedName>
</protein>
<evidence type="ECO:0000313" key="3">
    <source>
        <dbReference type="EMBL" id="MCT4369108.1"/>
    </source>
</evidence>
<feature type="domain" description="Phage head morphogenesis" evidence="2">
    <location>
        <begin position="8"/>
        <end position="65"/>
    </location>
</feature>
<gene>
    <name evidence="3" type="ORF">CLG85_001620</name>
</gene>
<proteinExistence type="predicted"/>
<dbReference type="Proteomes" id="UP000217448">
    <property type="component" value="Unassembled WGS sequence"/>
</dbReference>
<dbReference type="InterPro" id="IPR006528">
    <property type="entry name" value="Phage_head_morphogenesis_dom"/>
</dbReference>
<name>A0ABT2KFH2_9RHOB</name>
<sequence>MLPEHVSKRWEATPGPRTRDSHRALGGAEVKWGQQFISPVTGAAMDWPHDEDAPAAETINCRCSCTFRTDWRAVARWRRAKEGLAA</sequence>
<reference evidence="4" key="1">
    <citation type="submission" date="2023-07" db="EMBL/GenBank/DDBJ databases">
        <title>Yangia mangrovi SAOS 153D genome.</title>
        <authorList>
            <person name="Verma A."/>
            <person name="Pal Y."/>
            <person name="Sundharam S."/>
            <person name="Bisht B."/>
            <person name="Srinivasan K."/>
        </authorList>
    </citation>
    <scope>NUCLEOTIDE SEQUENCE [LARGE SCALE GENOMIC DNA]</scope>
    <source>
        <strain evidence="4">SAOS 153D</strain>
    </source>
</reference>
<evidence type="ECO:0000313" key="4">
    <source>
        <dbReference type="Proteomes" id="UP000217448"/>
    </source>
</evidence>
<dbReference type="EMBL" id="NTHN02000002">
    <property type="protein sequence ID" value="MCT4369108.1"/>
    <property type="molecule type" value="Genomic_DNA"/>
</dbReference>